<dbReference type="Gene3D" id="2.60.120.260">
    <property type="entry name" value="Galactose-binding domain-like"/>
    <property type="match status" value="1"/>
</dbReference>
<accession>A0A9D1E9T0</accession>
<dbReference type="EMBL" id="DVHM01000082">
    <property type="protein sequence ID" value="HIR70631.1"/>
    <property type="molecule type" value="Genomic_DNA"/>
</dbReference>
<keyword evidence="6" id="KW-0325">Glycoprotein</keyword>
<gene>
    <name evidence="8" type="ORF">IAA55_05055</name>
</gene>
<dbReference type="GO" id="GO:0046373">
    <property type="term" value="P:L-arabinose metabolic process"/>
    <property type="evidence" value="ECO:0007669"/>
    <property type="project" value="InterPro"/>
</dbReference>
<feature type="domain" description="Alpha-L-arabinofuranosidase C-terminal" evidence="7">
    <location>
        <begin position="485"/>
        <end position="671"/>
    </location>
</feature>
<dbReference type="SUPFAM" id="SSF51445">
    <property type="entry name" value="(Trans)glycosidases"/>
    <property type="match status" value="1"/>
</dbReference>
<dbReference type="AlphaFoldDB" id="A0A9D1E9T0"/>
<dbReference type="GO" id="GO:0046556">
    <property type="term" value="F:alpha-L-arabinofuranosidase activity"/>
    <property type="evidence" value="ECO:0007669"/>
    <property type="project" value="UniProtKB-EC"/>
</dbReference>
<proteinExistence type="inferred from homology"/>
<keyword evidence="5" id="KW-0378">Hydrolase</keyword>
<organism evidence="8 9">
    <name type="scientific">Candidatus Pullilachnospira gallistercoris</name>
    <dbReference type="NCBI Taxonomy" id="2840911"/>
    <lineage>
        <taxon>Bacteria</taxon>
        <taxon>Bacillati</taxon>
        <taxon>Bacillota</taxon>
        <taxon>Clostridia</taxon>
        <taxon>Lachnospirales</taxon>
        <taxon>Lachnospiraceae</taxon>
        <taxon>Lachnospiraceae incertae sedis</taxon>
        <taxon>Candidatus Pullilachnospira</taxon>
    </lineage>
</organism>
<dbReference type="InterPro" id="IPR010720">
    <property type="entry name" value="Alpha-L-AF_C"/>
</dbReference>
<evidence type="ECO:0000256" key="3">
    <source>
        <dbReference type="ARBA" id="ARBA00012670"/>
    </source>
</evidence>
<dbReference type="PANTHER" id="PTHR31776">
    <property type="entry name" value="ALPHA-L-ARABINOFURANOSIDASE 1"/>
    <property type="match status" value="1"/>
</dbReference>
<evidence type="ECO:0000256" key="1">
    <source>
        <dbReference type="ARBA" id="ARBA00001462"/>
    </source>
</evidence>
<comment type="similarity">
    <text evidence="2">Belongs to the glycosyl hydrolase 51 family.</text>
</comment>
<protein>
    <recommendedName>
        <fullName evidence="3">non-reducing end alpha-L-arabinofuranosidase</fullName>
        <ecNumber evidence="3">3.2.1.55</ecNumber>
    </recommendedName>
</protein>
<dbReference type="SMART" id="SM00813">
    <property type="entry name" value="Alpha-L-AF_C"/>
    <property type="match status" value="1"/>
</dbReference>
<reference evidence="8" key="2">
    <citation type="journal article" date="2021" name="PeerJ">
        <title>Extensive microbial diversity within the chicken gut microbiome revealed by metagenomics and culture.</title>
        <authorList>
            <person name="Gilroy R."/>
            <person name="Ravi A."/>
            <person name="Getino M."/>
            <person name="Pursley I."/>
            <person name="Horton D.L."/>
            <person name="Alikhan N.F."/>
            <person name="Baker D."/>
            <person name="Gharbi K."/>
            <person name="Hall N."/>
            <person name="Watson M."/>
            <person name="Adriaenssens E.M."/>
            <person name="Foster-Nyarko E."/>
            <person name="Jarju S."/>
            <person name="Secka A."/>
            <person name="Antonio M."/>
            <person name="Oren A."/>
            <person name="Chaudhuri R.R."/>
            <person name="La Ragione R."/>
            <person name="Hildebrand F."/>
            <person name="Pallen M.J."/>
        </authorList>
    </citation>
    <scope>NUCLEOTIDE SEQUENCE</scope>
    <source>
        <strain evidence="8">ChiSjej5B23-6657</strain>
    </source>
</reference>
<evidence type="ECO:0000313" key="8">
    <source>
        <dbReference type="EMBL" id="HIR70631.1"/>
    </source>
</evidence>
<evidence type="ECO:0000256" key="6">
    <source>
        <dbReference type="ARBA" id="ARBA00023180"/>
    </source>
</evidence>
<evidence type="ECO:0000256" key="4">
    <source>
        <dbReference type="ARBA" id="ARBA00022729"/>
    </source>
</evidence>
<reference evidence="8" key="1">
    <citation type="submission" date="2020-10" db="EMBL/GenBank/DDBJ databases">
        <authorList>
            <person name="Gilroy R."/>
        </authorList>
    </citation>
    <scope>NUCLEOTIDE SEQUENCE</scope>
    <source>
        <strain evidence="8">ChiSjej5B23-6657</strain>
    </source>
</reference>
<dbReference type="InterPro" id="IPR055235">
    <property type="entry name" value="ASD1_cat"/>
</dbReference>
<dbReference type="Pfam" id="PF22848">
    <property type="entry name" value="ASD1_dom"/>
    <property type="match status" value="1"/>
</dbReference>
<evidence type="ECO:0000256" key="2">
    <source>
        <dbReference type="ARBA" id="ARBA00007186"/>
    </source>
</evidence>
<dbReference type="EC" id="3.2.1.55" evidence="3"/>
<comment type="caution">
    <text evidence="8">The sequence shown here is derived from an EMBL/GenBank/DDBJ whole genome shotgun (WGS) entry which is preliminary data.</text>
</comment>
<dbReference type="Gene3D" id="3.20.20.80">
    <property type="entry name" value="Glycosidases"/>
    <property type="match status" value="1"/>
</dbReference>
<dbReference type="Pfam" id="PF06964">
    <property type="entry name" value="Alpha-L-AF_C"/>
    <property type="match status" value="1"/>
</dbReference>
<evidence type="ECO:0000313" key="9">
    <source>
        <dbReference type="Proteomes" id="UP000823912"/>
    </source>
</evidence>
<dbReference type="PANTHER" id="PTHR31776:SF0">
    <property type="entry name" value="ALPHA-L-ARABINOFURANOSIDASE 1"/>
    <property type="match status" value="1"/>
</dbReference>
<name>A0A9D1E9T0_9FIRM</name>
<sequence>MGERTETERTKISLRGQDTYDISDHLYGIFLEDIGFSVDGGLNANMVNNYSFDGVYLDRQEIRAVEEPLRYWRFEGERMTSGTEKALSKNSKYARIVVREKASLINYGYSGQQKGWEIPSMSIKEGQTYTFSALVRNRTFNGKIGVQAVNGRGEPLTEEAFCEISEELGISPEPTPVLETRAQGWVKISLSVTGTKEAYGKLRIAFAGDGELWLDCVDFHSDNLWHAGDPKWRHGHLRRDLVETLEALHPRFMRFPGGCIVEGLTPGNEYNWKHTVGELWERKSNYNLWSEKLPDGGYNQSYQIGFYEYFCLCEDLGMMPLPTLSAGMNCQIRVRQYKLKENTMIPLDSPEFDNYIVDNYLDLIAFANGDPKENRWAALRAKMGHPAPFGLKYIGVGNENWGRDYLKRYDHIAGAIHEKYPEIQCMICCGFTPIQAMNRSVWNHVKKYHPGVIADEHAYHSPEWFIKSAGRFDRYDRKRGKVYMGEYSANGMMAGKKMTVENSNCLDSALGEAAFMTGMERNGDVVEMASYAPLLNLAGSEQWYANLIDFNPATVSPTVNYWNQALFSNYYGPKYVPFSGKLPKGVFLSVTRDEEHFYVKAVNTTDADAQLELEGLGAGDGTYSAECLGGTALDVRNEVDFAGASLQKLKPEPAEVSVEQGHLVISLAGRRIFACKLPMAEQN</sequence>
<keyword evidence="4" id="KW-0732">Signal</keyword>
<evidence type="ECO:0000256" key="5">
    <source>
        <dbReference type="ARBA" id="ARBA00022801"/>
    </source>
</evidence>
<dbReference type="InterPro" id="IPR051563">
    <property type="entry name" value="Glycosyl_Hydrolase_51"/>
</dbReference>
<dbReference type="Proteomes" id="UP000823912">
    <property type="component" value="Unassembled WGS sequence"/>
</dbReference>
<dbReference type="InterPro" id="IPR017853">
    <property type="entry name" value="GH"/>
</dbReference>
<evidence type="ECO:0000259" key="7">
    <source>
        <dbReference type="SMART" id="SM00813"/>
    </source>
</evidence>
<comment type="catalytic activity">
    <reaction evidence="1">
        <text>Hydrolysis of terminal non-reducing alpha-L-arabinofuranoside residues in alpha-L-arabinosides.</text>
        <dbReference type="EC" id="3.2.1.55"/>
    </reaction>
</comment>